<keyword evidence="5" id="KW-1185">Reference proteome</keyword>
<dbReference type="SMART" id="SM00233">
    <property type="entry name" value="PH"/>
    <property type="match status" value="2"/>
</dbReference>
<feature type="compositionally biased region" description="Basic and acidic residues" evidence="1">
    <location>
        <begin position="653"/>
        <end position="668"/>
    </location>
</feature>
<feature type="region of interest" description="Disordered" evidence="1">
    <location>
        <begin position="928"/>
        <end position="949"/>
    </location>
</feature>
<dbReference type="SUPFAM" id="SSF52087">
    <property type="entry name" value="CRAL/TRIO domain"/>
    <property type="match status" value="1"/>
</dbReference>
<name>A0A9W7G9Q6_9STRA</name>
<evidence type="ECO:0000259" key="3">
    <source>
        <dbReference type="PROSITE" id="PS50191"/>
    </source>
</evidence>
<dbReference type="AlphaFoldDB" id="A0A9W7G9Q6"/>
<reference evidence="5" key="1">
    <citation type="journal article" date="2023" name="Commun. Biol.">
        <title>Genome analysis of Parmales, the sister group of diatoms, reveals the evolutionary specialization of diatoms from phago-mixotrophs to photoautotrophs.</title>
        <authorList>
            <person name="Ban H."/>
            <person name="Sato S."/>
            <person name="Yoshikawa S."/>
            <person name="Yamada K."/>
            <person name="Nakamura Y."/>
            <person name="Ichinomiya M."/>
            <person name="Sato N."/>
            <person name="Blanc-Mathieu R."/>
            <person name="Endo H."/>
            <person name="Kuwata A."/>
            <person name="Ogata H."/>
        </authorList>
    </citation>
    <scope>NUCLEOTIDE SEQUENCE [LARGE SCALE GENOMIC DNA]</scope>
</reference>
<dbReference type="Pfam" id="PF00169">
    <property type="entry name" value="PH"/>
    <property type="match status" value="1"/>
</dbReference>
<dbReference type="CDD" id="cd00170">
    <property type="entry name" value="SEC14"/>
    <property type="match status" value="1"/>
</dbReference>
<dbReference type="Gene3D" id="2.30.29.30">
    <property type="entry name" value="Pleckstrin-homology domain (PH domain)/Phosphotyrosine-binding domain (PTB)"/>
    <property type="match status" value="2"/>
</dbReference>
<feature type="domain" description="PH" evidence="2">
    <location>
        <begin position="809"/>
        <end position="926"/>
    </location>
</feature>
<dbReference type="InterPro" id="IPR051026">
    <property type="entry name" value="PI/PC_transfer"/>
</dbReference>
<feature type="region of interest" description="Disordered" evidence="1">
    <location>
        <begin position="647"/>
        <end position="668"/>
    </location>
</feature>
<feature type="region of interest" description="Disordered" evidence="1">
    <location>
        <begin position="702"/>
        <end position="728"/>
    </location>
</feature>
<comment type="caution">
    <text evidence="4">The sequence shown here is derived from an EMBL/GenBank/DDBJ whole genome shotgun (WGS) entry which is preliminary data.</text>
</comment>
<dbReference type="EMBL" id="BRYA01001231">
    <property type="protein sequence ID" value="GMI40665.1"/>
    <property type="molecule type" value="Genomic_DNA"/>
</dbReference>
<sequence length="949" mass="106087">MDPNPAPNKETPRKDKSNSGLDVLLCSYLSKQAHSTSRWKRRFVVLTSKALHWFKRLPNDSLFGAELGSVELSAIKRVSKVPNDSSDGFFYFEVEAVEEGIMGDTDFIRSFRCSTKKKMKEWITAIEVATGKRSSKKAQLNKFSKTPVVPILLSRTDSVFLHEEKKVVIAEVGSLPVSFGWNSKPIDLWGNSGITSWELQLSNGQKICFDKRWLQEAENDKEIEIAVDEAPLNFTQALLASNMTTSLLSDATVCVKRKRIPAGSSSNRAFMMLSFLILVASISCMSILKYTEKLDNENYREGGSTGRSLASAAEGISSSLPEKVTATLFATTVPVLNPSPSSSAINQLVLMLFSFVSVAVMASLSRAQHAFEVTILKLEVDEAEDEGDSDDEEEKLIIPQRFIDGTLNQGGRPEAARRWRITKEWRKKEKVDTILFRPIPEFFEIKKSYPLFYHGLSKKVFDDGKGGKESHLCYFELPGHCKFEALAEIGLPKIQHFLVYYIEFVYTYLAPYEHSKIFNVVDASNFKLTELKGDKLEMLKFISNLSQSHYPERASVIAVVNAPSWFSIFFRLIKPLINENTQKKIRVYGAKETLDGLLEFMELDRIPEMYGGTYKAKDKHGNPVAPTFGTESELAVGEYTRRLNSGSLLPRPPHFEREDVSESMDKEGRWEGDPADALCWSDAHLPLDEQKSNFARSVRGLPLAGGGSTGGGLGEEVRKRDNDSSSEDGEIVKAITSAKRPNHDENGGSGIIRKDSTLVLNFDSDSESGYDSEERGGSKEGFSGERSASASSDAYGFFAPDPNAPKIKNIIHEGWIYKKATGEGWLGRRNWAPRWAKLVEADIGENVGRGNVLLLVMYWYETSVSPSSWVFLNNCVTVPLDRQAEDWNSYCFDCVHLPAVRQTRSFSALSANHRDEWVSVINKTLSQRKEKEIGDSAVKKGDDKETGEK</sequence>
<dbReference type="PANTHER" id="PTHR45657:SF1">
    <property type="entry name" value="CRAL-TRIO DOMAIN-CONTAINING PROTEIN YKL091C-RELATED"/>
    <property type="match status" value="1"/>
</dbReference>
<evidence type="ECO:0000313" key="5">
    <source>
        <dbReference type="Proteomes" id="UP001165065"/>
    </source>
</evidence>
<dbReference type="Proteomes" id="UP001165065">
    <property type="component" value="Unassembled WGS sequence"/>
</dbReference>
<feature type="region of interest" description="Disordered" evidence="1">
    <location>
        <begin position="763"/>
        <end position="787"/>
    </location>
</feature>
<protein>
    <submittedName>
        <fullName evidence="4">Uncharacterized protein</fullName>
    </submittedName>
</protein>
<dbReference type="InterPro" id="IPR011993">
    <property type="entry name" value="PH-like_dom_sf"/>
</dbReference>
<proteinExistence type="predicted"/>
<evidence type="ECO:0000256" key="1">
    <source>
        <dbReference type="SAM" id="MobiDB-lite"/>
    </source>
</evidence>
<dbReference type="InterPro" id="IPR001251">
    <property type="entry name" value="CRAL-TRIO_dom"/>
</dbReference>
<dbReference type="InterPro" id="IPR001849">
    <property type="entry name" value="PH_domain"/>
</dbReference>
<dbReference type="OrthoDB" id="1434354at2759"/>
<dbReference type="InterPro" id="IPR036865">
    <property type="entry name" value="CRAL-TRIO_dom_sf"/>
</dbReference>
<dbReference type="Pfam" id="PF00650">
    <property type="entry name" value="CRAL_TRIO"/>
    <property type="match status" value="1"/>
</dbReference>
<evidence type="ECO:0000313" key="4">
    <source>
        <dbReference type="EMBL" id="GMI40665.1"/>
    </source>
</evidence>
<feature type="domain" description="PH" evidence="2">
    <location>
        <begin position="22"/>
        <end position="131"/>
    </location>
</feature>
<dbReference type="PANTHER" id="PTHR45657">
    <property type="entry name" value="CRAL-TRIO DOMAIN-CONTAINING PROTEIN YKL091C-RELATED"/>
    <property type="match status" value="1"/>
</dbReference>
<dbReference type="SUPFAM" id="SSF50729">
    <property type="entry name" value="PH domain-like"/>
    <property type="match status" value="2"/>
</dbReference>
<dbReference type="PROSITE" id="PS50003">
    <property type="entry name" value="PH_DOMAIN"/>
    <property type="match status" value="2"/>
</dbReference>
<feature type="domain" description="CRAL-TRIO" evidence="3">
    <location>
        <begin position="441"/>
        <end position="618"/>
    </location>
</feature>
<dbReference type="CDD" id="cd00821">
    <property type="entry name" value="PH"/>
    <property type="match status" value="1"/>
</dbReference>
<dbReference type="Gene3D" id="3.40.525.10">
    <property type="entry name" value="CRAL-TRIO lipid binding domain"/>
    <property type="match status" value="1"/>
</dbReference>
<feature type="compositionally biased region" description="Gly residues" evidence="1">
    <location>
        <begin position="703"/>
        <end position="714"/>
    </location>
</feature>
<evidence type="ECO:0000259" key="2">
    <source>
        <dbReference type="PROSITE" id="PS50003"/>
    </source>
</evidence>
<dbReference type="PROSITE" id="PS50191">
    <property type="entry name" value="CRAL_TRIO"/>
    <property type="match status" value="1"/>
</dbReference>
<organism evidence="4 5">
    <name type="scientific">Triparma columacea</name>
    <dbReference type="NCBI Taxonomy" id="722753"/>
    <lineage>
        <taxon>Eukaryota</taxon>
        <taxon>Sar</taxon>
        <taxon>Stramenopiles</taxon>
        <taxon>Ochrophyta</taxon>
        <taxon>Bolidophyceae</taxon>
        <taxon>Parmales</taxon>
        <taxon>Triparmaceae</taxon>
        <taxon>Triparma</taxon>
    </lineage>
</organism>
<gene>
    <name evidence="4" type="ORF">TrCOL_g11714</name>
</gene>
<dbReference type="SMART" id="SM00516">
    <property type="entry name" value="SEC14"/>
    <property type="match status" value="1"/>
</dbReference>
<accession>A0A9W7G9Q6</accession>